<dbReference type="Proteomes" id="UP001212841">
    <property type="component" value="Unassembled WGS sequence"/>
</dbReference>
<dbReference type="EMBL" id="JADGJD010000160">
    <property type="protein sequence ID" value="KAJ3054070.1"/>
    <property type="molecule type" value="Genomic_DNA"/>
</dbReference>
<organism evidence="2 3">
    <name type="scientific">Rhizophlyctis rosea</name>
    <dbReference type="NCBI Taxonomy" id="64517"/>
    <lineage>
        <taxon>Eukaryota</taxon>
        <taxon>Fungi</taxon>
        <taxon>Fungi incertae sedis</taxon>
        <taxon>Chytridiomycota</taxon>
        <taxon>Chytridiomycota incertae sedis</taxon>
        <taxon>Chytridiomycetes</taxon>
        <taxon>Rhizophlyctidales</taxon>
        <taxon>Rhizophlyctidaceae</taxon>
        <taxon>Rhizophlyctis</taxon>
    </lineage>
</organism>
<dbReference type="Pfam" id="PF14273">
    <property type="entry name" value="DUF4360"/>
    <property type="match status" value="1"/>
</dbReference>
<evidence type="ECO:0000256" key="1">
    <source>
        <dbReference type="SAM" id="SignalP"/>
    </source>
</evidence>
<accession>A0AAD5X727</accession>
<dbReference type="PANTHER" id="PTHR38847:SF1">
    <property type="entry name" value="PSEUDOURIDINE SYNTHASE RSUA_RLUA-LIKE DOMAIN-CONTAINING PROTEIN"/>
    <property type="match status" value="1"/>
</dbReference>
<gene>
    <name evidence="2" type="ORF">HK097_002715</name>
</gene>
<keyword evidence="3" id="KW-1185">Reference proteome</keyword>
<name>A0AAD5X727_9FUNG</name>
<reference evidence="2" key="1">
    <citation type="submission" date="2020-05" db="EMBL/GenBank/DDBJ databases">
        <title>Phylogenomic resolution of chytrid fungi.</title>
        <authorList>
            <person name="Stajich J.E."/>
            <person name="Amses K."/>
            <person name="Simmons R."/>
            <person name="Seto K."/>
            <person name="Myers J."/>
            <person name="Bonds A."/>
            <person name="Quandt C.A."/>
            <person name="Barry K."/>
            <person name="Liu P."/>
            <person name="Grigoriev I."/>
            <person name="Longcore J.E."/>
            <person name="James T.Y."/>
        </authorList>
    </citation>
    <scope>NUCLEOTIDE SEQUENCE</scope>
    <source>
        <strain evidence="2">JEL0318</strain>
    </source>
</reference>
<protein>
    <recommendedName>
        <fullName evidence="4">DUF4360 domain-containing protein</fullName>
    </recommendedName>
</protein>
<dbReference type="AlphaFoldDB" id="A0AAD5X727"/>
<dbReference type="PANTHER" id="PTHR38847">
    <property type="match status" value="1"/>
</dbReference>
<dbReference type="InterPro" id="IPR025649">
    <property type="entry name" value="DUF4360"/>
</dbReference>
<feature type="chain" id="PRO_5042135219" description="DUF4360 domain-containing protein" evidence="1">
    <location>
        <begin position="18"/>
        <end position="202"/>
    </location>
</feature>
<feature type="signal peptide" evidence="1">
    <location>
        <begin position="1"/>
        <end position="17"/>
    </location>
</feature>
<sequence>MAALLLTCVAFAGAVASAPTKVAAPSSAAIGNVSFSGSGCPSGTTSVLLATDKQSFQIIFDEYLASVGGKTVNDKKQCNIDIDLVVPTGYQYSLSAVNYRGGIFLDSKVTAELIATYKYTGSQGQAKKSTTWKGPMDYESYVFTDAFDSPAWSKCNPNKAPIQISSSISLSNTANKGGSGLITSDSADGAFVQKYTIEWAKC</sequence>
<comment type="caution">
    <text evidence="2">The sequence shown here is derived from an EMBL/GenBank/DDBJ whole genome shotgun (WGS) entry which is preliminary data.</text>
</comment>
<evidence type="ECO:0000313" key="2">
    <source>
        <dbReference type="EMBL" id="KAJ3054070.1"/>
    </source>
</evidence>
<keyword evidence="1" id="KW-0732">Signal</keyword>
<proteinExistence type="predicted"/>
<evidence type="ECO:0000313" key="3">
    <source>
        <dbReference type="Proteomes" id="UP001212841"/>
    </source>
</evidence>
<evidence type="ECO:0008006" key="4">
    <source>
        <dbReference type="Google" id="ProtNLM"/>
    </source>
</evidence>